<comment type="caution">
    <text evidence="3">The sequence shown here is derived from an EMBL/GenBank/DDBJ whole genome shotgun (WGS) entry which is preliminary data.</text>
</comment>
<feature type="region of interest" description="Disordered" evidence="1">
    <location>
        <begin position="23"/>
        <end position="45"/>
    </location>
</feature>
<dbReference type="InterPro" id="IPR044926">
    <property type="entry name" value="RGS_subdomain_2"/>
</dbReference>
<evidence type="ECO:0000259" key="2">
    <source>
        <dbReference type="Pfam" id="PF00615"/>
    </source>
</evidence>
<evidence type="ECO:0000313" key="3">
    <source>
        <dbReference type="EMBL" id="KAL0478543.1"/>
    </source>
</evidence>
<dbReference type="SUPFAM" id="SSF48097">
    <property type="entry name" value="Regulator of G-protein signaling, RGS"/>
    <property type="match status" value="1"/>
</dbReference>
<accession>A0AAW2YNR7</accession>
<keyword evidence="5" id="KW-1185">Reference proteome</keyword>
<feature type="domain" description="RGS" evidence="2">
    <location>
        <begin position="70"/>
        <end position="186"/>
    </location>
</feature>
<organism evidence="3 5">
    <name type="scientific">Acrasis kona</name>
    <dbReference type="NCBI Taxonomy" id="1008807"/>
    <lineage>
        <taxon>Eukaryota</taxon>
        <taxon>Discoba</taxon>
        <taxon>Heterolobosea</taxon>
        <taxon>Tetramitia</taxon>
        <taxon>Eutetramitia</taxon>
        <taxon>Acrasidae</taxon>
        <taxon>Acrasis</taxon>
    </lineage>
</organism>
<name>A0AAW2YNR7_9EUKA</name>
<reference evidence="3 5" key="1">
    <citation type="submission" date="2024-03" db="EMBL/GenBank/DDBJ databases">
        <title>The Acrasis kona genome and developmental transcriptomes reveal deep origins of eukaryotic multicellular pathways.</title>
        <authorList>
            <person name="Sheikh S."/>
            <person name="Fu C.-J."/>
            <person name="Brown M.W."/>
            <person name="Baldauf S.L."/>
        </authorList>
    </citation>
    <scope>NUCLEOTIDE SEQUENCE [LARGE SCALE GENOMIC DNA]</scope>
    <source>
        <strain evidence="3 5">ATCC MYA-3509</strain>
    </source>
</reference>
<evidence type="ECO:0000313" key="5">
    <source>
        <dbReference type="Proteomes" id="UP001431209"/>
    </source>
</evidence>
<dbReference type="EMBL" id="JAOPGA020001275">
    <property type="protein sequence ID" value="KAL0486857.1"/>
    <property type="molecule type" value="Genomic_DNA"/>
</dbReference>
<protein>
    <submittedName>
        <fullName evidence="3">GONST5</fullName>
    </submittedName>
</protein>
<gene>
    <name evidence="4" type="ORF">AKO1_001189</name>
    <name evidence="3" type="ORF">AKO1_004384</name>
</gene>
<dbReference type="EMBL" id="JAOPGA020000424">
    <property type="protein sequence ID" value="KAL0478543.1"/>
    <property type="molecule type" value="Genomic_DNA"/>
</dbReference>
<dbReference type="Gene3D" id="1.10.167.10">
    <property type="entry name" value="Regulator of G-protein Signalling 4, domain 2"/>
    <property type="match status" value="1"/>
</dbReference>
<sequence>MNTLVGVLNKVLPFRRKLSKKENTPPLIETQAQPPTPRTPRTPRNTTVCERYNRRTLNEFYGQIEASFREHILRDSDNHEIFLKYCFMKGVEAYMLLLYDVHHYMNCETSRDRKIIASIILDTYFSFSFSSTTVELNIGTEELRNLRDSISDNNVQLTYECLNFLEEALTDRLMQIFTEFLNSDLYIERKMMGGVIRKSKTF</sequence>
<dbReference type="InterPro" id="IPR036305">
    <property type="entry name" value="RGS_sf"/>
</dbReference>
<proteinExistence type="predicted"/>
<evidence type="ECO:0000313" key="4">
    <source>
        <dbReference type="EMBL" id="KAL0486857.1"/>
    </source>
</evidence>
<dbReference type="InterPro" id="IPR016137">
    <property type="entry name" value="RGS"/>
</dbReference>
<dbReference type="Proteomes" id="UP001431209">
    <property type="component" value="Unassembled WGS sequence"/>
</dbReference>
<evidence type="ECO:0000256" key="1">
    <source>
        <dbReference type="SAM" id="MobiDB-lite"/>
    </source>
</evidence>
<dbReference type="AlphaFoldDB" id="A0AAW2YNR7"/>
<dbReference type="Pfam" id="PF00615">
    <property type="entry name" value="RGS"/>
    <property type="match status" value="1"/>
</dbReference>